<proteinExistence type="predicted"/>
<evidence type="ECO:0000313" key="3">
    <source>
        <dbReference type="Proteomes" id="UP000077521"/>
    </source>
</evidence>
<comment type="caution">
    <text evidence="2">The sequence shown here is derived from an EMBL/GenBank/DDBJ whole genome shotgun (WGS) entry which is preliminary data.</text>
</comment>
<keyword evidence="3" id="KW-1185">Reference proteome</keyword>
<dbReference type="EMBL" id="LWDF02000984">
    <property type="protein sequence ID" value="KAE8241030.1"/>
    <property type="molecule type" value="Genomic_DNA"/>
</dbReference>
<reference evidence="2" key="1">
    <citation type="submission" date="2016-04" db="EMBL/GenBank/DDBJ databases">
        <authorList>
            <person name="Nguyen H.D."/>
            <person name="Samba Siva P."/>
            <person name="Cullis J."/>
            <person name="Levesque C.A."/>
            <person name="Hambleton S."/>
        </authorList>
    </citation>
    <scope>NUCLEOTIDE SEQUENCE</scope>
    <source>
        <strain evidence="2">DAOMC 236416</strain>
    </source>
</reference>
<evidence type="ECO:0000256" key="1">
    <source>
        <dbReference type="SAM" id="MobiDB-lite"/>
    </source>
</evidence>
<feature type="region of interest" description="Disordered" evidence="1">
    <location>
        <begin position="44"/>
        <end position="75"/>
    </location>
</feature>
<name>A0A177T424_9BASI</name>
<gene>
    <name evidence="2" type="ORF">A4X13_0g7596</name>
</gene>
<dbReference type="AlphaFoldDB" id="A0A177T424"/>
<protein>
    <submittedName>
        <fullName evidence="2">Uncharacterized protein</fullName>
    </submittedName>
</protein>
<accession>A0A177T424</accession>
<reference evidence="2" key="2">
    <citation type="journal article" date="2019" name="IMA Fungus">
        <title>Genome sequencing and comparison of five Tilletia species to identify candidate genes for the detection of regulated species infecting wheat.</title>
        <authorList>
            <person name="Nguyen H.D.T."/>
            <person name="Sultana T."/>
            <person name="Kesanakurti P."/>
            <person name="Hambleton S."/>
        </authorList>
    </citation>
    <scope>NUCLEOTIDE SEQUENCE</scope>
    <source>
        <strain evidence="2">DAOMC 236416</strain>
    </source>
</reference>
<evidence type="ECO:0000313" key="2">
    <source>
        <dbReference type="EMBL" id="KAE8241030.1"/>
    </source>
</evidence>
<sequence>MKKRKRSKVQAIDMTIFSQVLLEVTSKDEDEYEDTLFENTITRHAHQGSAHPSRTGPSHHAHNGAHSSPARPFNGVAPNFHIEPAKVVAPNFHIEPSPSKIFDAILGDRFYVELNIHTPAVLDTLLPHEKRLNDGSAAQADVQPSTATGRLMTGDATTEMRHAKAKPVMNFPDTVPAFFYWNNTLIPRWIMLPSVSET</sequence>
<dbReference type="Proteomes" id="UP000077521">
    <property type="component" value="Unassembled WGS sequence"/>
</dbReference>
<organism evidence="2 3">
    <name type="scientific">Tilletia indica</name>
    <dbReference type="NCBI Taxonomy" id="43049"/>
    <lineage>
        <taxon>Eukaryota</taxon>
        <taxon>Fungi</taxon>
        <taxon>Dikarya</taxon>
        <taxon>Basidiomycota</taxon>
        <taxon>Ustilaginomycotina</taxon>
        <taxon>Exobasidiomycetes</taxon>
        <taxon>Tilletiales</taxon>
        <taxon>Tilletiaceae</taxon>
        <taxon>Tilletia</taxon>
    </lineage>
</organism>